<organism evidence="1">
    <name type="scientific">marine sediment metagenome</name>
    <dbReference type="NCBI Taxonomy" id="412755"/>
    <lineage>
        <taxon>unclassified sequences</taxon>
        <taxon>metagenomes</taxon>
        <taxon>ecological metagenomes</taxon>
    </lineage>
</organism>
<reference evidence="1" key="1">
    <citation type="journal article" date="2015" name="Nature">
        <title>Complex archaea that bridge the gap between prokaryotes and eukaryotes.</title>
        <authorList>
            <person name="Spang A."/>
            <person name="Saw J.H."/>
            <person name="Jorgensen S.L."/>
            <person name="Zaremba-Niedzwiedzka K."/>
            <person name="Martijn J."/>
            <person name="Lind A.E."/>
            <person name="van Eijk R."/>
            <person name="Schleper C."/>
            <person name="Guy L."/>
            <person name="Ettema T.J."/>
        </authorList>
    </citation>
    <scope>NUCLEOTIDE SEQUENCE</scope>
</reference>
<sequence length="112" mass="11831">ADATEEQRFFEIKAQWNTALSGAVAFAQSPAGQARPEVIRKMQAVAIRVGVVVTDLDIALCNIGTPTATDPAPPPSVDCVPLSGDAKSRRLAFVSRVLLVAIPEITALFASR</sequence>
<proteinExistence type="predicted"/>
<accession>A0A0F9JE10</accession>
<comment type="caution">
    <text evidence="1">The sequence shown here is derived from an EMBL/GenBank/DDBJ whole genome shotgun (WGS) entry which is preliminary data.</text>
</comment>
<dbReference type="AlphaFoldDB" id="A0A0F9JE10"/>
<feature type="non-terminal residue" evidence="1">
    <location>
        <position position="1"/>
    </location>
</feature>
<evidence type="ECO:0000313" key="1">
    <source>
        <dbReference type="EMBL" id="KKM68034.1"/>
    </source>
</evidence>
<protein>
    <submittedName>
        <fullName evidence="1">Uncharacterized protein</fullName>
    </submittedName>
</protein>
<name>A0A0F9JE10_9ZZZZ</name>
<dbReference type="EMBL" id="LAZR01010243">
    <property type="protein sequence ID" value="KKM68034.1"/>
    <property type="molecule type" value="Genomic_DNA"/>
</dbReference>
<gene>
    <name evidence="1" type="ORF">LCGC14_1465030</name>
</gene>